<gene>
    <name evidence="2" type="ORF">AVDCRST_MAG66-748</name>
</gene>
<organism evidence="2">
    <name type="scientific">uncultured Pseudonocardia sp</name>
    <dbReference type="NCBI Taxonomy" id="211455"/>
    <lineage>
        <taxon>Bacteria</taxon>
        <taxon>Bacillati</taxon>
        <taxon>Actinomycetota</taxon>
        <taxon>Actinomycetes</taxon>
        <taxon>Pseudonocardiales</taxon>
        <taxon>Pseudonocardiaceae</taxon>
        <taxon>Pseudonocardia</taxon>
        <taxon>environmental samples</taxon>
    </lineage>
</organism>
<dbReference type="GO" id="GO:0003677">
    <property type="term" value="F:DNA binding"/>
    <property type="evidence" value="ECO:0007669"/>
    <property type="project" value="UniProtKB-KW"/>
</dbReference>
<feature type="non-terminal residue" evidence="2">
    <location>
        <position position="150"/>
    </location>
</feature>
<sequence length="150" mass="17387">MYAGEDAVTGRERRLVELIPPGPKAAKQAEEARTRLLNQVDEKRQPRTSVTVSQLLDQHFQLSTWERSTSETYAGYTSKHIRPLIGTVQVGSLDARVFDSFYAELRRCRDHCGRKRYVDHRTPHPHECDERCRMHECRPLGASTIRQVHF</sequence>
<evidence type="ECO:0000256" key="1">
    <source>
        <dbReference type="ARBA" id="ARBA00023125"/>
    </source>
</evidence>
<evidence type="ECO:0008006" key="3">
    <source>
        <dbReference type="Google" id="ProtNLM"/>
    </source>
</evidence>
<proteinExistence type="predicted"/>
<dbReference type="Gene3D" id="1.10.150.130">
    <property type="match status" value="1"/>
</dbReference>
<dbReference type="EMBL" id="CADCUS010000108">
    <property type="protein sequence ID" value="CAA9388195.1"/>
    <property type="molecule type" value="Genomic_DNA"/>
</dbReference>
<keyword evidence="1" id="KW-0238">DNA-binding</keyword>
<evidence type="ECO:0000313" key="2">
    <source>
        <dbReference type="EMBL" id="CAA9388195.1"/>
    </source>
</evidence>
<dbReference type="AlphaFoldDB" id="A0A6J4NIQ5"/>
<dbReference type="InterPro" id="IPR010998">
    <property type="entry name" value="Integrase_recombinase_N"/>
</dbReference>
<name>A0A6J4NIQ5_9PSEU</name>
<protein>
    <recommendedName>
        <fullName evidence="3">Integrase SAM-like N-terminal domain-containing protein</fullName>
    </recommendedName>
</protein>
<accession>A0A6J4NIQ5</accession>
<reference evidence="2" key="1">
    <citation type="submission" date="2020-02" db="EMBL/GenBank/DDBJ databases">
        <authorList>
            <person name="Meier V. D."/>
        </authorList>
    </citation>
    <scope>NUCLEOTIDE SEQUENCE</scope>
    <source>
        <strain evidence="2">AVDCRST_MAG66</strain>
    </source>
</reference>